<dbReference type="PANTHER" id="PTHR28152">
    <property type="entry name" value="HYDROXYACYL-THIOESTER DEHYDRATASE TYPE 2, MITOCHONDRIAL"/>
    <property type="match status" value="1"/>
</dbReference>
<dbReference type="InterPro" id="IPR029069">
    <property type="entry name" value="HotDog_dom_sf"/>
</dbReference>
<dbReference type="PANTHER" id="PTHR28152:SF1">
    <property type="entry name" value="HYDROXYACYL-THIOESTER DEHYDRATASE TYPE 2, MITOCHONDRIAL"/>
    <property type="match status" value="1"/>
</dbReference>
<dbReference type="EMBL" id="JACJHZ010000038">
    <property type="protein sequence ID" value="MBA9023701.1"/>
    <property type="molecule type" value="Genomic_DNA"/>
</dbReference>
<dbReference type="Proteomes" id="UP000587524">
    <property type="component" value="Unassembled WGS sequence"/>
</dbReference>
<evidence type="ECO:0000313" key="2">
    <source>
        <dbReference type="Proteomes" id="UP000587524"/>
    </source>
</evidence>
<name>A0ABR6CF73_9HYPH</name>
<comment type="caution">
    <text evidence="1">The sequence shown here is derived from an EMBL/GenBank/DDBJ whole genome shotgun (WGS) entry which is preliminary data.</text>
</comment>
<dbReference type="Gene3D" id="3.10.129.10">
    <property type="entry name" value="Hotdog Thioesterase"/>
    <property type="match status" value="1"/>
</dbReference>
<sequence>MTFNGHRIHYDRDYACEVEGYPGLLVHGPLQATLLMNLAARIEKGAV</sequence>
<accession>A0ABR6CF73</accession>
<proteinExistence type="predicted"/>
<dbReference type="InterPro" id="IPR052741">
    <property type="entry name" value="Mitochondrial_HTD2"/>
</dbReference>
<protein>
    <submittedName>
        <fullName evidence="1">Hydroxyacyl-ACP dehydratase HTD2-like protein with hotdog domain</fullName>
    </submittedName>
</protein>
<gene>
    <name evidence="1" type="ORF">HNQ97_005729</name>
</gene>
<dbReference type="SUPFAM" id="SSF54637">
    <property type="entry name" value="Thioesterase/thiol ester dehydrase-isomerase"/>
    <property type="match status" value="1"/>
</dbReference>
<evidence type="ECO:0000313" key="1">
    <source>
        <dbReference type="EMBL" id="MBA9023701.1"/>
    </source>
</evidence>
<keyword evidence="2" id="KW-1185">Reference proteome</keyword>
<organism evidence="1 2">
    <name type="scientific">Aminobacter ciceronei</name>
    <dbReference type="NCBI Taxonomy" id="150723"/>
    <lineage>
        <taxon>Bacteria</taxon>
        <taxon>Pseudomonadati</taxon>
        <taxon>Pseudomonadota</taxon>
        <taxon>Alphaproteobacteria</taxon>
        <taxon>Hyphomicrobiales</taxon>
        <taxon>Phyllobacteriaceae</taxon>
        <taxon>Aminobacter</taxon>
    </lineage>
</organism>
<reference evidence="1 2" key="1">
    <citation type="submission" date="2020-08" db="EMBL/GenBank/DDBJ databases">
        <title>Genomic Encyclopedia of Type Strains, Phase IV (KMG-IV): sequencing the most valuable type-strain genomes for metagenomic binning, comparative biology and taxonomic classification.</title>
        <authorList>
            <person name="Goeker M."/>
        </authorList>
    </citation>
    <scope>NUCLEOTIDE SEQUENCE [LARGE SCALE GENOMIC DNA]</scope>
    <source>
        <strain evidence="1 2">DSM 17455</strain>
    </source>
</reference>